<dbReference type="RefSeq" id="WP_046442645.1">
    <property type="nucleotide sequence ID" value="NZ_LAYJ01000063.1"/>
</dbReference>
<comment type="caution">
    <text evidence="2">The sequence shown here is derived from an EMBL/GenBank/DDBJ whole genome shotgun (WGS) entry which is preliminary data.</text>
</comment>
<evidence type="ECO:0000313" key="2">
    <source>
        <dbReference type="EMBL" id="KKI51813.1"/>
    </source>
</evidence>
<protein>
    <recommendedName>
        <fullName evidence="1">S-layer protein SbsC C-terminal domain-containing protein</fullName>
    </recommendedName>
</protein>
<dbReference type="OrthoDB" id="1846107at2"/>
<feature type="domain" description="S-layer protein SbsC C-terminal" evidence="1">
    <location>
        <begin position="288"/>
        <end position="369"/>
    </location>
</feature>
<keyword evidence="3" id="KW-1185">Reference proteome</keyword>
<organism evidence="2 3">
    <name type="scientific">Christensenella hongkongensis</name>
    <dbReference type="NCBI Taxonomy" id="270498"/>
    <lineage>
        <taxon>Bacteria</taxon>
        <taxon>Bacillati</taxon>
        <taxon>Bacillota</taxon>
        <taxon>Clostridia</taxon>
        <taxon>Christensenellales</taxon>
        <taxon>Christensenellaceae</taxon>
        <taxon>Christensenella</taxon>
    </lineage>
</organism>
<evidence type="ECO:0000259" key="1">
    <source>
        <dbReference type="Pfam" id="PF18316"/>
    </source>
</evidence>
<dbReference type="STRING" id="270498.CHK_0698"/>
<evidence type="ECO:0000313" key="3">
    <source>
        <dbReference type="Proteomes" id="UP000034076"/>
    </source>
</evidence>
<reference evidence="2 3" key="1">
    <citation type="submission" date="2015-04" db="EMBL/GenBank/DDBJ databases">
        <title>Draft genome sequence of bacteremic isolate Catabacter hongkongensis type strain HKU16T.</title>
        <authorList>
            <person name="Lau S.K."/>
            <person name="Teng J.L."/>
            <person name="Huang Y."/>
            <person name="Curreem S.O."/>
            <person name="Tsui S.K."/>
            <person name="Woo P.C."/>
        </authorList>
    </citation>
    <scope>NUCLEOTIDE SEQUENCE [LARGE SCALE GENOMIC DNA]</scope>
    <source>
        <strain evidence="2 3">HKU16</strain>
    </source>
</reference>
<proteinExistence type="predicted"/>
<dbReference type="Pfam" id="PF18316">
    <property type="entry name" value="S-l_SbsC_C"/>
    <property type="match status" value="1"/>
</dbReference>
<gene>
    <name evidence="2" type="ORF">CHK_0698</name>
</gene>
<dbReference type="Proteomes" id="UP000034076">
    <property type="component" value="Unassembled WGS sequence"/>
</dbReference>
<dbReference type="AlphaFoldDB" id="A0A0M2NI16"/>
<sequence length="371" mass="40249">MARITSLSMLLDPEGKDFLAERYGVVIDNIQHRMISSMLKNKDLSGDPTTGSVEAKRFANSESKEYGTARAAAKGDLVKAKPVTVQIDVDREIVEELEEKDTKLYGVEGLIVRRTQNHTLSMSRELERAFFDKAVETGTKFSTSESAAQDILEAAIQSVETTKNNYVDGVPRDMIHVTASPEFYGEIRKYLDSVENSNIDTAAESFNAFHGVRVDSSVYLPAGAKFVVMVYGSIAQPVLPKPYAAEKIGLADAYALELFYYYGTKEVMPDLIQYYGDITPGTLSVTSVEGTASGNTKVTVQPSIGSGNSYKYKTGASITAPTYDQSLTSGWTVWDGTSDITATTGNKIGIAEVDGSNKCKKYGEATVASKA</sequence>
<accession>A0A0M2NI16</accession>
<name>A0A0M2NI16_9FIRM</name>
<dbReference type="EMBL" id="LAYJ01000063">
    <property type="protein sequence ID" value="KKI51813.1"/>
    <property type="molecule type" value="Genomic_DNA"/>
</dbReference>
<dbReference type="InterPro" id="IPR040751">
    <property type="entry name" value="SbsC_C"/>
</dbReference>